<dbReference type="CDD" id="cd02440">
    <property type="entry name" value="AdoMet_MTases"/>
    <property type="match status" value="1"/>
</dbReference>
<sequence length="283" mass="30549">MLPASRTKPRAVMNPNKALWEKGDFTEIAVFMRQSGEALVKSLGITSPLRVLDLGCGDGTTAIPLALSGAEVVGIDIAKNLVDAGNKRAAKAGLNRLTFQEGDACDLQGVSDRLFDLTISIFGAMFASKPFDVAKEMVRVTKPGGRIVMGNWIPNDPTSFVSQLLKISAAFMPPPPEGFVSPMTWGVESHVIERFGQAGVPKEKISMVKDTYSFISPDKSPAEFIELLERFYGPTMNAVEAAEKNGKMKELHDQLMELAKAQNTSTDGGTLIPATFLRVTVSL</sequence>
<keyword evidence="3" id="KW-0489">Methyltransferase</keyword>
<dbReference type="InterPro" id="IPR029063">
    <property type="entry name" value="SAM-dependent_MTases_sf"/>
</dbReference>
<proteinExistence type="predicted"/>
<dbReference type="AlphaFoldDB" id="A0A1F8DTJ8"/>
<comment type="caution">
    <text evidence="3">The sequence shown here is derived from an EMBL/GenBank/DDBJ whole genome shotgun (WGS) entry which is preliminary data.</text>
</comment>
<dbReference type="STRING" id="1802555.A2755_03130"/>
<dbReference type="InterPro" id="IPR013216">
    <property type="entry name" value="Methyltransf_11"/>
</dbReference>
<name>A0A1F8DTJ8_9BACT</name>
<dbReference type="Pfam" id="PF08241">
    <property type="entry name" value="Methyltransf_11"/>
    <property type="match status" value="1"/>
</dbReference>
<dbReference type="SUPFAM" id="SSF53335">
    <property type="entry name" value="S-adenosyl-L-methionine-dependent methyltransferases"/>
    <property type="match status" value="1"/>
</dbReference>
<organism evidence="3 4">
    <name type="scientific">Candidatus Wolfebacteria bacterium RIFCSPHIGHO2_01_FULL_48_22</name>
    <dbReference type="NCBI Taxonomy" id="1802555"/>
    <lineage>
        <taxon>Bacteria</taxon>
        <taxon>Candidatus Wolfeibacteriota</taxon>
    </lineage>
</organism>
<dbReference type="GO" id="GO:0008757">
    <property type="term" value="F:S-adenosylmethionine-dependent methyltransferase activity"/>
    <property type="evidence" value="ECO:0007669"/>
    <property type="project" value="InterPro"/>
</dbReference>
<dbReference type="EMBL" id="MGIP01000007">
    <property type="protein sequence ID" value="OGM91782.1"/>
    <property type="molecule type" value="Genomic_DNA"/>
</dbReference>
<accession>A0A1F8DTJ8</accession>
<dbReference type="GO" id="GO:0032259">
    <property type="term" value="P:methylation"/>
    <property type="evidence" value="ECO:0007669"/>
    <property type="project" value="UniProtKB-KW"/>
</dbReference>
<reference evidence="3 4" key="1">
    <citation type="journal article" date="2016" name="Nat. Commun.">
        <title>Thousands of microbial genomes shed light on interconnected biogeochemical processes in an aquifer system.</title>
        <authorList>
            <person name="Anantharaman K."/>
            <person name="Brown C.T."/>
            <person name="Hug L.A."/>
            <person name="Sharon I."/>
            <person name="Castelle C.J."/>
            <person name="Probst A.J."/>
            <person name="Thomas B.C."/>
            <person name="Singh A."/>
            <person name="Wilkins M.J."/>
            <person name="Karaoz U."/>
            <person name="Brodie E.L."/>
            <person name="Williams K.H."/>
            <person name="Hubbard S.S."/>
            <person name="Banfield J.F."/>
        </authorList>
    </citation>
    <scope>NUCLEOTIDE SEQUENCE [LARGE SCALE GENOMIC DNA]</scope>
</reference>
<keyword evidence="1 3" id="KW-0808">Transferase</keyword>
<dbReference type="Proteomes" id="UP000177029">
    <property type="component" value="Unassembled WGS sequence"/>
</dbReference>
<evidence type="ECO:0000256" key="1">
    <source>
        <dbReference type="ARBA" id="ARBA00022679"/>
    </source>
</evidence>
<evidence type="ECO:0000313" key="3">
    <source>
        <dbReference type="EMBL" id="OGM91782.1"/>
    </source>
</evidence>
<feature type="domain" description="Methyltransferase type 11" evidence="2">
    <location>
        <begin position="52"/>
        <end position="149"/>
    </location>
</feature>
<evidence type="ECO:0000259" key="2">
    <source>
        <dbReference type="Pfam" id="PF08241"/>
    </source>
</evidence>
<dbReference type="PANTHER" id="PTHR44068:SF11">
    <property type="entry name" value="GERANYL DIPHOSPHATE 2-C-METHYLTRANSFERASE"/>
    <property type="match status" value="1"/>
</dbReference>
<gene>
    <name evidence="3" type="ORF">A2755_03130</name>
</gene>
<protein>
    <submittedName>
        <fullName evidence="3">Methyltransferase type 11</fullName>
    </submittedName>
</protein>
<dbReference type="Gene3D" id="3.40.50.150">
    <property type="entry name" value="Vaccinia Virus protein VP39"/>
    <property type="match status" value="1"/>
</dbReference>
<dbReference type="PANTHER" id="PTHR44068">
    <property type="entry name" value="ZGC:194242"/>
    <property type="match status" value="1"/>
</dbReference>
<dbReference type="InterPro" id="IPR050447">
    <property type="entry name" value="Erg6_SMT_methyltransf"/>
</dbReference>
<evidence type="ECO:0000313" key="4">
    <source>
        <dbReference type="Proteomes" id="UP000177029"/>
    </source>
</evidence>